<protein>
    <submittedName>
        <fullName evidence="1">Ribosomal-protein-alanine acetyltransferase</fullName>
    </submittedName>
</protein>
<dbReference type="SUPFAM" id="SSF55729">
    <property type="entry name" value="Acyl-CoA N-acyltransferases (Nat)"/>
    <property type="match status" value="1"/>
</dbReference>
<keyword evidence="2" id="KW-1185">Reference proteome</keyword>
<evidence type="ECO:0000313" key="2">
    <source>
        <dbReference type="Proteomes" id="UP000029067"/>
    </source>
</evidence>
<reference evidence="1 2" key="1">
    <citation type="submission" date="2014-03" db="EMBL/GenBank/DDBJ databases">
        <title>Genomics of Bifidobacteria.</title>
        <authorList>
            <person name="Ventura M."/>
            <person name="Milani C."/>
            <person name="Lugli G.A."/>
        </authorList>
    </citation>
    <scope>NUCLEOTIDE SEQUENCE [LARGE SCALE GENOMIC DNA]</scope>
    <source>
        <strain evidence="1 2">LMG 10738</strain>
    </source>
</reference>
<dbReference type="InterPro" id="IPR016181">
    <property type="entry name" value="Acyl_CoA_acyltransferase"/>
</dbReference>
<comment type="caution">
    <text evidence="1">The sequence shown here is derived from an EMBL/GenBank/DDBJ whole genome shotgun (WGS) entry which is preliminary data.</text>
</comment>
<gene>
    <name evidence="1" type="ORF">BCUN_2106</name>
</gene>
<keyword evidence="1" id="KW-0808">Transferase</keyword>
<dbReference type="AlphaFoldDB" id="A0A087AZP1"/>
<organism evidence="1 2">
    <name type="scientific">Bifidobacterium cuniculi</name>
    <dbReference type="NCBI Taxonomy" id="1688"/>
    <lineage>
        <taxon>Bacteria</taxon>
        <taxon>Bacillati</taxon>
        <taxon>Actinomycetota</taxon>
        <taxon>Actinomycetes</taxon>
        <taxon>Bifidobacteriales</taxon>
        <taxon>Bifidobacteriaceae</taxon>
        <taxon>Bifidobacterium</taxon>
    </lineage>
</organism>
<sequence length="113" mass="12694">MRVRSASCSTTTCVGEILFLTVDPHAGMSGVGTALLTELARREPGREVFLYTASSCAWQFYEHRGFVRYGEQMVRTTGKGPGLACMLYARTLPTIRKPSIPRRLTSFFSIRRR</sequence>
<dbReference type="OrthoDB" id="6711752at2"/>
<name>A0A087AZP1_9BIFI</name>
<dbReference type="RefSeq" id="WP_051920760.1">
    <property type="nucleotide sequence ID" value="NZ_JGYV01000005.1"/>
</dbReference>
<evidence type="ECO:0000313" key="1">
    <source>
        <dbReference type="EMBL" id="KFI64241.1"/>
    </source>
</evidence>
<dbReference type="EMBL" id="JGYV01000005">
    <property type="protein sequence ID" value="KFI64241.1"/>
    <property type="molecule type" value="Genomic_DNA"/>
</dbReference>
<proteinExistence type="predicted"/>
<dbReference type="Proteomes" id="UP000029067">
    <property type="component" value="Unassembled WGS sequence"/>
</dbReference>
<dbReference type="Gene3D" id="3.40.630.30">
    <property type="match status" value="1"/>
</dbReference>
<dbReference type="GO" id="GO:0016740">
    <property type="term" value="F:transferase activity"/>
    <property type="evidence" value="ECO:0007669"/>
    <property type="project" value="UniProtKB-KW"/>
</dbReference>
<dbReference type="STRING" id="1688.BCUN_2106"/>
<accession>A0A087AZP1</accession>